<protein>
    <submittedName>
        <fullName evidence="6">OmpA family protein</fullName>
    </submittedName>
</protein>
<dbReference type="GO" id="GO:0009279">
    <property type="term" value="C:cell outer membrane"/>
    <property type="evidence" value="ECO:0007669"/>
    <property type="project" value="UniProtKB-SubCell"/>
</dbReference>
<accession>A0A927D5I8</accession>
<feature type="domain" description="OmpA-like" evidence="5">
    <location>
        <begin position="69"/>
        <end position="185"/>
    </location>
</feature>
<evidence type="ECO:0000256" key="2">
    <source>
        <dbReference type="ARBA" id="ARBA00023136"/>
    </source>
</evidence>
<proteinExistence type="predicted"/>
<comment type="caution">
    <text evidence="6">The sequence shown here is derived from an EMBL/GenBank/DDBJ whole genome shotgun (WGS) entry which is preliminary data.</text>
</comment>
<gene>
    <name evidence="6" type="ORF">H9Q16_07915</name>
</gene>
<dbReference type="PANTHER" id="PTHR30329:SF21">
    <property type="entry name" value="LIPOPROTEIN YIAD-RELATED"/>
    <property type="match status" value="1"/>
</dbReference>
<name>A0A927D5I8_9RHOB</name>
<dbReference type="InterPro" id="IPR036737">
    <property type="entry name" value="OmpA-like_sf"/>
</dbReference>
<dbReference type="PROSITE" id="PS51123">
    <property type="entry name" value="OMPA_2"/>
    <property type="match status" value="1"/>
</dbReference>
<dbReference type="EMBL" id="JACTAG010000001">
    <property type="protein sequence ID" value="MBD3663842.1"/>
    <property type="molecule type" value="Genomic_DNA"/>
</dbReference>
<evidence type="ECO:0000259" key="5">
    <source>
        <dbReference type="PROSITE" id="PS51123"/>
    </source>
</evidence>
<evidence type="ECO:0000256" key="1">
    <source>
        <dbReference type="ARBA" id="ARBA00004442"/>
    </source>
</evidence>
<dbReference type="InterPro" id="IPR006665">
    <property type="entry name" value="OmpA-like"/>
</dbReference>
<comment type="subcellular location">
    <subcellularLocation>
        <location evidence="1">Cell outer membrane</location>
    </subcellularLocation>
</comment>
<evidence type="ECO:0000313" key="6">
    <source>
        <dbReference type="EMBL" id="MBD3663842.1"/>
    </source>
</evidence>
<dbReference type="PROSITE" id="PS51257">
    <property type="entry name" value="PROKAR_LIPOPROTEIN"/>
    <property type="match status" value="1"/>
</dbReference>
<dbReference type="Gene3D" id="3.30.1330.60">
    <property type="entry name" value="OmpA-like domain"/>
    <property type="match status" value="1"/>
</dbReference>
<dbReference type="CDD" id="cd07185">
    <property type="entry name" value="OmpA_C-like"/>
    <property type="match status" value="1"/>
</dbReference>
<dbReference type="Proteomes" id="UP000635142">
    <property type="component" value="Unassembled WGS sequence"/>
</dbReference>
<dbReference type="PANTHER" id="PTHR30329">
    <property type="entry name" value="STATOR ELEMENT OF FLAGELLAR MOTOR COMPLEX"/>
    <property type="match status" value="1"/>
</dbReference>
<keyword evidence="7" id="KW-1185">Reference proteome</keyword>
<dbReference type="PRINTS" id="PR01021">
    <property type="entry name" value="OMPADOMAIN"/>
</dbReference>
<reference evidence="6" key="1">
    <citation type="submission" date="2020-08" db="EMBL/GenBank/DDBJ databases">
        <title>Sulfitobacter aestuariivivens sp. nov., isolated from a tidal flat.</title>
        <authorList>
            <person name="Park S."/>
            <person name="Yoon J.-H."/>
        </authorList>
    </citation>
    <scope>NUCLEOTIDE SEQUENCE</scope>
    <source>
        <strain evidence="6">TSTF-M16</strain>
    </source>
</reference>
<organism evidence="6 7">
    <name type="scientific">Sulfitobacter aestuariivivens</name>
    <dbReference type="NCBI Taxonomy" id="2766981"/>
    <lineage>
        <taxon>Bacteria</taxon>
        <taxon>Pseudomonadati</taxon>
        <taxon>Pseudomonadota</taxon>
        <taxon>Alphaproteobacteria</taxon>
        <taxon>Rhodobacterales</taxon>
        <taxon>Roseobacteraceae</taxon>
        <taxon>Sulfitobacter</taxon>
    </lineage>
</organism>
<dbReference type="RefSeq" id="WP_191075202.1">
    <property type="nucleotide sequence ID" value="NZ_JACTAG010000001.1"/>
</dbReference>
<keyword evidence="2 4" id="KW-0472">Membrane</keyword>
<dbReference type="AlphaFoldDB" id="A0A927D5I8"/>
<keyword evidence="3" id="KW-0998">Cell outer membrane</keyword>
<evidence type="ECO:0000256" key="3">
    <source>
        <dbReference type="ARBA" id="ARBA00023237"/>
    </source>
</evidence>
<dbReference type="InterPro" id="IPR006664">
    <property type="entry name" value="OMP_bac"/>
</dbReference>
<dbReference type="InterPro" id="IPR050330">
    <property type="entry name" value="Bact_OuterMem_StrucFunc"/>
</dbReference>
<evidence type="ECO:0000313" key="7">
    <source>
        <dbReference type="Proteomes" id="UP000635142"/>
    </source>
</evidence>
<sequence length="224" mass="24639">MKSVIARKNSIIGLAAATATLMGCTSPDPVYTQFYREAGVLVDTGNFGNATLNNRLVMTGERQYTFDLANRFASEVDSTVNFAFNSSQLDANAQAILRRQADWIRQFPEIRFRVYGHTDAVGSNRYNKVLGKRRANAVVAYLATQGISRSRLEAVVSFGETQPLIVTQGRERKNRRTVTEVSGFVTGHPSVLDGKYAQIIYRDYVASAVPPTQLSDSLSSEAAD</sequence>
<dbReference type="Pfam" id="PF00691">
    <property type="entry name" value="OmpA"/>
    <property type="match status" value="1"/>
</dbReference>
<evidence type="ECO:0000256" key="4">
    <source>
        <dbReference type="PROSITE-ProRule" id="PRU00473"/>
    </source>
</evidence>
<dbReference type="SUPFAM" id="SSF103088">
    <property type="entry name" value="OmpA-like"/>
    <property type="match status" value="1"/>
</dbReference>